<dbReference type="RefSeq" id="WP_097190445.1">
    <property type="nucleotide sequence ID" value="NZ_OCSU01000002.1"/>
</dbReference>
<name>A0A7Z7IDA6_9BURK</name>
<proteinExistence type="predicted"/>
<keyword evidence="1" id="KW-0812">Transmembrane</keyword>
<keyword evidence="1" id="KW-0472">Membrane</keyword>
<sequence length="118" mass="13024">MRIVPESVLSALFDRGGLKGVFDHARNLVVATIIVAAGFETVRRFDSIDLFGMHNPLFAGYLVAGAGCVLTTLNFIDGLRRLAKLRWHVGLQTALSVGYLLFSLRLVQLIIFFRTNAC</sequence>
<evidence type="ECO:0000256" key="1">
    <source>
        <dbReference type="SAM" id="Phobius"/>
    </source>
</evidence>
<evidence type="ECO:0000313" key="3">
    <source>
        <dbReference type="Proteomes" id="UP000219522"/>
    </source>
</evidence>
<keyword evidence="1" id="KW-1133">Transmembrane helix</keyword>
<gene>
    <name evidence="2" type="ORF">SAMN05446927_5706</name>
</gene>
<dbReference type="EMBL" id="OCSU01000002">
    <property type="protein sequence ID" value="SOE82381.1"/>
    <property type="molecule type" value="Genomic_DNA"/>
</dbReference>
<dbReference type="Proteomes" id="UP000219522">
    <property type="component" value="Unassembled WGS sequence"/>
</dbReference>
<feature type="transmembrane region" description="Helical" evidence="1">
    <location>
        <begin position="89"/>
        <end position="113"/>
    </location>
</feature>
<evidence type="ECO:0000313" key="2">
    <source>
        <dbReference type="EMBL" id="SOE82381.1"/>
    </source>
</evidence>
<organism evidence="2 3">
    <name type="scientific">Caballeronia arationis</name>
    <dbReference type="NCBI Taxonomy" id="1777142"/>
    <lineage>
        <taxon>Bacteria</taxon>
        <taxon>Pseudomonadati</taxon>
        <taxon>Pseudomonadota</taxon>
        <taxon>Betaproteobacteria</taxon>
        <taxon>Burkholderiales</taxon>
        <taxon>Burkholderiaceae</taxon>
        <taxon>Caballeronia</taxon>
    </lineage>
</organism>
<reference evidence="2 3" key="1">
    <citation type="submission" date="2017-09" db="EMBL/GenBank/DDBJ databases">
        <authorList>
            <person name="Varghese N."/>
            <person name="Submissions S."/>
        </authorList>
    </citation>
    <scope>NUCLEOTIDE SEQUENCE [LARGE SCALE GENOMIC DNA]</scope>
    <source>
        <strain evidence="2 3">OK806</strain>
    </source>
</reference>
<comment type="caution">
    <text evidence="2">The sequence shown here is derived from an EMBL/GenBank/DDBJ whole genome shotgun (WGS) entry which is preliminary data.</text>
</comment>
<accession>A0A7Z7IDA6</accession>
<keyword evidence="3" id="KW-1185">Reference proteome</keyword>
<dbReference type="AlphaFoldDB" id="A0A7Z7IDA6"/>
<feature type="transmembrane region" description="Helical" evidence="1">
    <location>
        <begin position="58"/>
        <end position="77"/>
    </location>
</feature>
<protein>
    <submittedName>
        <fullName evidence="2">Uncharacterized protein</fullName>
    </submittedName>
</protein>